<feature type="compositionally biased region" description="Polar residues" evidence="1">
    <location>
        <begin position="352"/>
        <end position="361"/>
    </location>
</feature>
<feature type="compositionally biased region" description="Low complexity" evidence="1">
    <location>
        <begin position="338"/>
        <end position="349"/>
    </location>
</feature>
<feature type="compositionally biased region" description="Polar residues" evidence="1">
    <location>
        <begin position="67"/>
        <end position="85"/>
    </location>
</feature>
<feature type="compositionally biased region" description="Basic and acidic residues" evidence="1">
    <location>
        <begin position="238"/>
        <end position="251"/>
    </location>
</feature>
<feature type="region of interest" description="Disordered" evidence="1">
    <location>
        <begin position="119"/>
        <end position="587"/>
    </location>
</feature>
<proteinExistence type="predicted"/>
<sequence>MDSRNVNINNGNFASFSMNNVQNGRVGPQYDPRGPPHHFYPSPRHGGPYNPPPHPLNRQHSNGGGSSYYNHVDNSVHDSSSIQYGNTYTSNTHNMNGVANIGNISNANFGANYGSINQSSNGTSYGSPPPPNLPPHHHRGSGNPFLQQRPQPNGRYDPYPQDPGHWDRSWHGGQDTQYGNGGSGHFIHEAEVNVQSTHVQRASSNPFRTAAPVSQGKPSGPPPSAVQPRRSASSQGESMDRDRCAPPRDSPRPPPVHQPSVRAAPSNASQRSGHDSSRTPSQRRSIPTPSPPASSDEESEDGEEESESEEEEPLGTSKPVEVTHSTKAYAHGRPPYIVSGSTTSVVSRGSNRKTGSGSGSEDSALMSGNADAKIEVPKRTSSSKPISKVVLQRQAPAATEADTDVEEAKKIIAQNEAQRKKVSPARTSTESSPVASNQTRGKESVQSSKSAGSSKADGHPPAKEAVLPREPRRAPEPVASETSSDEEDGEGGGFQWEIPDSESESSPALPAVARDTSKGKGREVSGALPSEHRRSPSPVPTFRVEPPSDGDFSSVKSLPSKSTARVVDDDDSDVDELPSARGGFDSRLLIEDDCQPLGTFLVKSTSASTSASRTTLLEAGSANSLAPPQYTPDPDTSATVQASRRTAISATSKPSPTSSWQVPSPAESSSAAQNRMSSASVEEVDDTHGDLQVEGKLKVKKKGIIRGLKSVFKDSKGKKGKHVSFNGDGGVVGAPGVRDD</sequence>
<feature type="compositionally biased region" description="Basic and acidic residues" evidence="1">
    <location>
        <begin position="456"/>
        <end position="475"/>
    </location>
</feature>
<feature type="region of interest" description="Disordered" evidence="1">
    <location>
        <begin position="19"/>
        <end position="85"/>
    </location>
</feature>
<protein>
    <submittedName>
        <fullName evidence="2">Uncharacterized protein</fullName>
    </submittedName>
</protein>
<feature type="compositionally biased region" description="Polar residues" evidence="1">
    <location>
        <begin position="634"/>
        <end position="680"/>
    </location>
</feature>
<feature type="compositionally biased region" description="Polar residues" evidence="1">
    <location>
        <begin position="278"/>
        <end position="287"/>
    </location>
</feature>
<comment type="caution">
    <text evidence="2">The sequence shown here is derived from an EMBL/GenBank/DDBJ whole genome shotgun (WGS) entry which is preliminary data.</text>
</comment>
<feature type="compositionally biased region" description="Low complexity" evidence="1">
    <location>
        <begin position="604"/>
        <end position="615"/>
    </location>
</feature>
<evidence type="ECO:0000256" key="1">
    <source>
        <dbReference type="SAM" id="MobiDB-lite"/>
    </source>
</evidence>
<feature type="compositionally biased region" description="Polar residues" evidence="1">
    <location>
        <begin position="554"/>
        <end position="563"/>
    </location>
</feature>
<reference evidence="2 3" key="1">
    <citation type="journal article" date="2019" name="Nat. Ecol. Evol.">
        <title>Megaphylogeny resolves global patterns of mushroom evolution.</title>
        <authorList>
            <person name="Varga T."/>
            <person name="Krizsan K."/>
            <person name="Foldi C."/>
            <person name="Dima B."/>
            <person name="Sanchez-Garcia M."/>
            <person name="Sanchez-Ramirez S."/>
            <person name="Szollosi G.J."/>
            <person name="Szarkandi J.G."/>
            <person name="Papp V."/>
            <person name="Albert L."/>
            <person name="Andreopoulos W."/>
            <person name="Angelini C."/>
            <person name="Antonin V."/>
            <person name="Barry K.W."/>
            <person name="Bougher N.L."/>
            <person name="Buchanan P."/>
            <person name="Buyck B."/>
            <person name="Bense V."/>
            <person name="Catcheside P."/>
            <person name="Chovatia M."/>
            <person name="Cooper J."/>
            <person name="Damon W."/>
            <person name="Desjardin D."/>
            <person name="Finy P."/>
            <person name="Geml J."/>
            <person name="Haridas S."/>
            <person name="Hughes K."/>
            <person name="Justo A."/>
            <person name="Karasinski D."/>
            <person name="Kautmanova I."/>
            <person name="Kiss B."/>
            <person name="Kocsube S."/>
            <person name="Kotiranta H."/>
            <person name="LaButti K.M."/>
            <person name="Lechner B.E."/>
            <person name="Liimatainen K."/>
            <person name="Lipzen A."/>
            <person name="Lukacs Z."/>
            <person name="Mihaltcheva S."/>
            <person name="Morgado L.N."/>
            <person name="Niskanen T."/>
            <person name="Noordeloos M.E."/>
            <person name="Ohm R.A."/>
            <person name="Ortiz-Santana B."/>
            <person name="Ovrebo C."/>
            <person name="Racz N."/>
            <person name="Riley R."/>
            <person name="Savchenko A."/>
            <person name="Shiryaev A."/>
            <person name="Soop K."/>
            <person name="Spirin V."/>
            <person name="Szebenyi C."/>
            <person name="Tomsovsky M."/>
            <person name="Tulloss R.E."/>
            <person name="Uehling J."/>
            <person name="Grigoriev I.V."/>
            <person name="Vagvolgyi C."/>
            <person name="Papp T."/>
            <person name="Martin F.M."/>
            <person name="Miettinen O."/>
            <person name="Hibbett D.S."/>
            <person name="Nagy L.G."/>
        </authorList>
    </citation>
    <scope>NUCLEOTIDE SEQUENCE [LARGE SCALE GENOMIC DNA]</scope>
    <source>
        <strain evidence="2 3">FP101781</strain>
    </source>
</reference>
<dbReference type="EMBL" id="QPFP01000082">
    <property type="protein sequence ID" value="TEB23087.1"/>
    <property type="molecule type" value="Genomic_DNA"/>
</dbReference>
<feature type="region of interest" description="Disordered" evidence="1">
    <location>
        <begin position="604"/>
        <end position="692"/>
    </location>
</feature>
<feature type="compositionally biased region" description="Acidic residues" evidence="1">
    <location>
        <begin position="295"/>
        <end position="313"/>
    </location>
</feature>
<evidence type="ECO:0000313" key="3">
    <source>
        <dbReference type="Proteomes" id="UP000298030"/>
    </source>
</evidence>
<feature type="region of interest" description="Disordered" evidence="1">
    <location>
        <begin position="715"/>
        <end position="740"/>
    </location>
</feature>
<dbReference type="AlphaFoldDB" id="A0A4Y7SMH8"/>
<evidence type="ECO:0000313" key="2">
    <source>
        <dbReference type="EMBL" id="TEB23087.1"/>
    </source>
</evidence>
<dbReference type="Proteomes" id="UP000298030">
    <property type="component" value="Unassembled WGS sequence"/>
</dbReference>
<keyword evidence="3" id="KW-1185">Reference proteome</keyword>
<accession>A0A4Y7SMH8</accession>
<gene>
    <name evidence="2" type="ORF">FA13DRAFT_1715619</name>
</gene>
<organism evidence="2 3">
    <name type="scientific">Coprinellus micaceus</name>
    <name type="common">Glistening ink-cap mushroom</name>
    <name type="synonym">Coprinus micaceus</name>
    <dbReference type="NCBI Taxonomy" id="71717"/>
    <lineage>
        <taxon>Eukaryota</taxon>
        <taxon>Fungi</taxon>
        <taxon>Dikarya</taxon>
        <taxon>Basidiomycota</taxon>
        <taxon>Agaricomycotina</taxon>
        <taxon>Agaricomycetes</taxon>
        <taxon>Agaricomycetidae</taxon>
        <taxon>Agaricales</taxon>
        <taxon>Agaricineae</taxon>
        <taxon>Psathyrellaceae</taxon>
        <taxon>Coprinellus</taxon>
    </lineage>
</organism>
<name>A0A4Y7SMH8_COPMI</name>
<feature type="compositionally biased region" description="Polar residues" evidence="1">
    <location>
        <begin position="425"/>
        <end position="439"/>
    </location>
</feature>
<feature type="compositionally biased region" description="Polar residues" evidence="1">
    <location>
        <begin position="193"/>
        <end position="207"/>
    </location>
</feature>